<sequence>MKSANEADTIRRPFNLFSIPSMRIKNDCLSSILEKSFRKANRNSSNESFRLGIFSFLQQNLI</sequence>
<evidence type="ECO:0000313" key="2">
    <source>
        <dbReference type="Proteomes" id="UP000014540"/>
    </source>
</evidence>
<accession>S3UVB3</accession>
<dbReference type="AlphaFoldDB" id="S3UVB3"/>
<reference evidence="1" key="1">
    <citation type="submission" date="2013-04" db="EMBL/GenBank/DDBJ databases">
        <authorList>
            <person name="Harkins D.M."/>
            <person name="Durkin A.S."/>
            <person name="Selengut J.D."/>
            <person name="Sanka R."/>
            <person name="DePew J."/>
            <person name="Purushe J."/>
            <person name="Ahmed A."/>
            <person name="van der Linden H."/>
            <person name="Goris M.G.A."/>
            <person name="Hartskeerl R.A."/>
            <person name="Vinetz J.M."/>
            <person name="Sutton G.G."/>
            <person name="Nelson W.C."/>
            <person name="Fouts D.E."/>
        </authorList>
    </citation>
    <scope>NUCLEOTIDE SEQUENCE [LARGE SCALE GENOMIC DNA]</scope>
    <source>
        <strain evidence="1">BUT 6</strain>
    </source>
</reference>
<evidence type="ECO:0000313" key="1">
    <source>
        <dbReference type="EMBL" id="EPG74341.1"/>
    </source>
</evidence>
<dbReference type="EMBL" id="AKWZ02000010">
    <property type="protein sequence ID" value="EPG74341.1"/>
    <property type="molecule type" value="Genomic_DNA"/>
</dbReference>
<proteinExistence type="predicted"/>
<gene>
    <name evidence="1" type="ORF">LEP1GSC058_2779</name>
</gene>
<protein>
    <submittedName>
        <fullName evidence="1">Uncharacterized protein</fullName>
    </submittedName>
</protein>
<comment type="caution">
    <text evidence="1">The sequence shown here is derived from an EMBL/GenBank/DDBJ whole genome shotgun (WGS) entry which is preliminary data.</text>
</comment>
<dbReference type="Proteomes" id="UP000014540">
    <property type="component" value="Unassembled WGS sequence"/>
</dbReference>
<organism evidence="1 2">
    <name type="scientific">Leptospira fainei serovar Hurstbridge str. BUT 6</name>
    <dbReference type="NCBI Taxonomy" id="1193011"/>
    <lineage>
        <taxon>Bacteria</taxon>
        <taxon>Pseudomonadati</taxon>
        <taxon>Spirochaetota</taxon>
        <taxon>Spirochaetia</taxon>
        <taxon>Leptospirales</taxon>
        <taxon>Leptospiraceae</taxon>
        <taxon>Leptospira</taxon>
    </lineage>
</organism>
<keyword evidence="2" id="KW-1185">Reference proteome</keyword>
<name>S3UVB3_9LEPT</name>